<organism evidence="2 3">
    <name type="scientific">Pseudomonas chlororaphis subsp. aureofaciens</name>
    <dbReference type="NCBI Taxonomy" id="587851"/>
    <lineage>
        <taxon>Bacteria</taxon>
        <taxon>Pseudomonadati</taxon>
        <taxon>Pseudomonadota</taxon>
        <taxon>Gammaproteobacteria</taxon>
        <taxon>Pseudomonadales</taxon>
        <taxon>Pseudomonadaceae</taxon>
        <taxon>Pseudomonas</taxon>
    </lineage>
</organism>
<accession>A0AAD0ZEL7</accession>
<evidence type="ECO:0000313" key="3">
    <source>
        <dbReference type="Proteomes" id="UP000280455"/>
    </source>
</evidence>
<dbReference type="AlphaFoldDB" id="A0AAD0ZEL7"/>
<reference evidence="2 3" key="1">
    <citation type="submission" date="2018-03" db="EMBL/GenBank/DDBJ databases">
        <title>Diversity of phytobeneficial traits revealed by whole-genome analysis of worldwide-isolated phenazine-producing Pseudomonas spp.</title>
        <authorList>
            <person name="Biessy A."/>
            <person name="Novinscak A."/>
            <person name="Blom J."/>
            <person name="Leger G."/>
            <person name="Thomashow L.S."/>
            <person name="Cazorla F.M."/>
            <person name="Josic D."/>
            <person name="Filion M."/>
        </authorList>
    </citation>
    <scope>NUCLEOTIDE SEQUENCE [LARGE SCALE GENOMIC DNA]</scope>
    <source>
        <strain evidence="2 3">ChPhzS24</strain>
    </source>
</reference>
<dbReference type="PANTHER" id="PTHR11803">
    <property type="entry name" value="2-IMINOBUTANOATE/2-IMINOPROPANOATE DEAMINASE RIDA"/>
    <property type="match status" value="1"/>
</dbReference>
<dbReference type="GO" id="GO:0005829">
    <property type="term" value="C:cytosol"/>
    <property type="evidence" value="ECO:0007669"/>
    <property type="project" value="TreeGrafter"/>
</dbReference>
<evidence type="ECO:0000256" key="1">
    <source>
        <dbReference type="ARBA" id="ARBA00010552"/>
    </source>
</evidence>
<dbReference type="GO" id="GO:0019239">
    <property type="term" value="F:deaminase activity"/>
    <property type="evidence" value="ECO:0007669"/>
    <property type="project" value="TreeGrafter"/>
</dbReference>
<gene>
    <name evidence="2" type="ORF">C4K07_3769</name>
</gene>
<evidence type="ECO:0000313" key="2">
    <source>
        <dbReference type="EMBL" id="AZE30551.1"/>
    </source>
</evidence>
<comment type="similarity">
    <text evidence="1">Belongs to the RutC family.</text>
</comment>
<name>A0AAD0ZEL7_9PSED</name>
<sequence>MSITRYGTGSTAGGGQPRPFARAVEADGWLYVSGQVPALDGEIIHGGIVEQTHQTMRNVVAILEEAGYGLEDVVRVGVWLEDPRDFWSFNKVFGEYFKPEHAPARACVQASMMVDCKVEIDCVAYKRRADVRRFVDACSRCRAMARLRSTAKRARGLEIVEGPADLIAASLGLGSGYRDRGNAGFWARREFRDL</sequence>
<dbReference type="InterPro" id="IPR006175">
    <property type="entry name" value="YjgF/YER057c/UK114"/>
</dbReference>
<dbReference type="Pfam" id="PF01042">
    <property type="entry name" value="Ribonuc_L-PSP"/>
    <property type="match status" value="1"/>
</dbReference>
<dbReference type="EMBL" id="CP027750">
    <property type="protein sequence ID" value="AZE30551.1"/>
    <property type="molecule type" value="Genomic_DNA"/>
</dbReference>
<dbReference type="PANTHER" id="PTHR11803:SF58">
    <property type="entry name" value="PROTEIN HMF1-RELATED"/>
    <property type="match status" value="1"/>
</dbReference>
<dbReference type="Proteomes" id="UP000280455">
    <property type="component" value="Chromosome"/>
</dbReference>
<dbReference type="Gene3D" id="3.30.1330.40">
    <property type="entry name" value="RutC-like"/>
    <property type="match status" value="1"/>
</dbReference>
<dbReference type="InterPro" id="IPR035959">
    <property type="entry name" value="RutC-like_sf"/>
</dbReference>
<dbReference type="CDD" id="cd00448">
    <property type="entry name" value="YjgF_YER057c_UK114_family"/>
    <property type="match status" value="1"/>
</dbReference>
<dbReference type="SUPFAM" id="SSF55298">
    <property type="entry name" value="YjgF-like"/>
    <property type="match status" value="1"/>
</dbReference>
<proteinExistence type="inferred from homology"/>
<protein>
    <submittedName>
        <fullName evidence="2">RidA superfamily protein</fullName>
    </submittedName>
</protein>